<keyword evidence="5 7" id="KW-1133">Transmembrane helix</keyword>
<dbReference type="GO" id="GO:0005524">
    <property type="term" value="F:ATP binding"/>
    <property type="evidence" value="ECO:0007669"/>
    <property type="project" value="UniProtKB-KW"/>
</dbReference>
<dbReference type="InterPro" id="IPR027417">
    <property type="entry name" value="P-loop_NTPase"/>
</dbReference>
<keyword evidence="11" id="KW-1185">Reference proteome</keyword>
<dbReference type="PROSITE" id="PS00211">
    <property type="entry name" value="ABC_TRANSPORTER_1"/>
    <property type="match status" value="1"/>
</dbReference>
<dbReference type="EMBL" id="BMGD01000008">
    <property type="protein sequence ID" value="GGB75798.1"/>
    <property type="molecule type" value="Genomic_DNA"/>
</dbReference>
<dbReference type="Gene3D" id="1.20.1560.10">
    <property type="entry name" value="ABC transporter type 1, transmembrane domain"/>
    <property type="match status" value="1"/>
</dbReference>
<name>A0ABQ1JRL1_9SPHN</name>
<feature type="transmembrane region" description="Helical" evidence="7">
    <location>
        <begin position="54"/>
        <end position="73"/>
    </location>
</feature>
<keyword evidence="2 7" id="KW-0812">Transmembrane</keyword>
<dbReference type="InterPro" id="IPR003593">
    <property type="entry name" value="AAA+_ATPase"/>
</dbReference>
<evidence type="ECO:0000256" key="1">
    <source>
        <dbReference type="ARBA" id="ARBA00004651"/>
    </source>
</evidence>
<feature type="domain" description="ABC transporter" evidence="8">
    <location>
        <begin position="334"/>
        <end position="569"/>
    </location>
</feature>
<evidence type="ECO:0000256" key="7">
    <source>
        <dbReference type="SAM" id="Phobius"/>
    </source>
</evidence>
<sequence>MVILALATFSSLTEGVSLLLLIPIISVLGPQGESAVAGFSSGMFATVFDAAQSLPLEGILAGFVAIIALRAMLTRWKDIQVNALMHDYVHGLQSSLFASVAGARWSYLATIRGADISHALLAEVERVHRALAQLIFLIQTLIVLAVYSLVALVVSPAMALFGVTLGVVILGAMTPIRRAARVFGEALSDRRVEQYRIVSEFVTGLKAAKAVNSEPLYFDLLRKSLLWIRKDTITFMRIHTLGGVIFQVAAASGLATFAYLALGPLGLDYGSTIALILLFIRAAPQITSVQGSWQDLNASIPAATAMYRLRSDAIKNQEAMVREQKQIPQLKSNIEFRKVSYTYPGNSSPTLNDVEFVLPVNEVTAIIGPSGSGKTTVADVLMGLLEPTSGTILLDGIELTAENRRFWRDSISYVSQDSFLIHDTLAANLAFGRSDITEGDMWAALRTASADGFVSALERGLQTVVGDRGLRLSGGERQRITLARALLRKPQLLILDEATSALDWENQAIIAKAINDLRGKVTVVTIAHRPSLISFADWVVALRDGRVLETGSYAQIASSPDSYLANVISSEG</sequence>
<dbReference type="Pfam" id="PF00005">
    <property type="entry name" value="ABC_tran"/>
    <property type="match status" value="1"/>
</dbReference>
<dbReference type="RefSeq" id="WP_188515629.1">
    <property type="nucleotide sequence ID" value="NZ_BMGD01000008.1"/>
</dbReference>
<dbReference type="SUPFAM" id="SSF52540">
    <property type="entry name" value="P-loop containing nucleoside triphosphate hydrolases"/>
    <property type="match status" value="1"/>
</dbReference>
<gene>
    <name evidence="10" type="ORF">GCM10010833_33790</name>
</gene>
<protein>
    <submittedName>
        <fullName evidence="10">ABC transporter ATP-binding protein</fullName>
    </submittedName>
</protein>
<dbReference type="Proteomes" id="UP000614261">
    <property type="component" value="Unassembled WGS sequence"/>
</dbReference>
<evidence type="ECO:0000256" key="5">
    <source>
        <dbReference type="ARBA" id="ARBA00022989"/>
    </source>
</evidence>
<keyword evidence="4 10" id="KW-0067">ATP-binding</keyword>
<proteinExistence type="predicted"/>
<evidence type="ECO:0000259" key="9">
    <source>
        <dbReference type="PROSITE" id="PS50929"/>
    </source>
</evidence>
<dbReference type="PANTHER" id="PTHR43394">
    <property type="entry name" value="ATP-DEPENDENT PERMEASE MDL1, MITOCHONDRIAL"/>
    <property type="match status" value="1"/>
</dbReference>
<evidence type="ECO:0000259" key="8">
    <source>
        <dbReference type="PROSITE" id="PS50893"/>
    </source>
</evidence>
<feature type="domain" description="ABC transmembrane type-1" evidence="9">
    <location>
        <begin position="1"/>
        <end position="298"/>
    </location>
</feature>
<organism evidence="10 11">
    <name type="scientific">Blastomonas aquatica</name>
    <dbReference type="NCBI Taxonomy" id="1510276"/>
    <lineage>
        <taxon>Bacteria</taxon>
        <taxon>Pseudomonadati</taxon>
        <taxon>Pseudomonadota</taxon>
        <taxon>Alphaproteobacteria</taxon>
        <taxon>Sphingomonadales</taxon>
        <taxon>Sphingomonadaceae</taxon>
        <taxon>Blastomonas</taxon>
    </lineage>
</organism>
<dbReference type="PROSITE" id="PS50893">
    <property type="entry name" value="ABC_TRANSPORTER_2"/>
    <property type="match status" value="1"/>
</dbReference>
<evidence type="ECO:0000256" key="6">
    <source>
        <dbReference type="ARBA" id="ARBA00023136"/>
    </source>
</evidence>
<feature type="transmembrane region" description="Helical" evidence="7">
    <location>
        <begin position="238"/>
        <end position="260"/>
    </location>
</feature>
<dbReference type="SUPFAM" id="SSF90123">
    <property type="entry name" value="ABC transporter transmembrane region"/>
    <property type="match status" value="1"/>
</dbReference>
<dbReference type="InterPro" id="IPR036640">
    <property type="entry name" value="ABC1_TM_sf"/>
</dbReference>
<dbReference type="SMART" id="SM00382">
    <property type="entry name" value="AAA"/>
    <property type="match status" value="1"/>
</dbReference>
<dbReference type="InterPro" id="IPR003439">
    <property type="entry name" value="ABC_transporter-like_ATP-bd"/>
</dbReference>
<accession>A0ABQ1JRL1</accession>
<dbReference type="InterPro" id="IPR017871">
    <property type="entry name" value="ABC_transporter-like_CS"/>
</dbReference>
<comment type="subcellular location">
    <subcellularLocation>
        <location evidence="1">Cell membrane</location>
        <topology evidence="1">Multi-pass membrane protein</topology>
    </subcellularLocation>
</comment>
<dbReference type="Pfam" id="PF00664">
    <property type="entry name" value="ABC_membrane"/>
    <property type="match status" value="1"/>
</dbReference>
<evidence type="ECO:0000256" key="4">
    <source>
        <dbReference type="ARBA" id="ARBA00022840"/>
    </source>
</evidence>
<keyword evidence="3" id="KW-0547">Nucleotide-binding</keyword>
<reference evidence="11" key="1">
    <citation type="journal article" date="2019" name="Int. J. Syst. Evol. Microbiol.">
        <title>The Global Catalogue of Microorganisms (GCM) 10K type strain sequencing project: providing services to taxonomists for standard genome sequencing and annotation.</title>
        <authorList>
            <consortium name="The Broad Institute Genomics Platform"/>
            <consortium name="The Broad Institute Genome Sequencing Center for Infectious Disease"/>
            <person name="Wu L."/>
            <person name="Ma J."/>
        </authorList>
    </citation>
    <scope>NUCLEOTIDE SEQUENCE [LARGE SCALE GENOMIC DNA]</scope>
    <source>
        <strain evidence="11">CGMCC 1.12851</strain>
    </source>
</reference>
<feature type="transmembrane region" description="Helical" evidence="7">
    <location>
        <begin position="156"/>
        <end position="173"/>
    </location>
</feature>
<comment type="caution">
    <text evidence="10">The sequence shown here is derived from an EMBL/GenBank/DDBJ whole genome shotgun (WGS) entry which is preliminary data.</text>
</comment>
<evidence type="ECO:0000256" key="3">
    <source>
        <dbReference type="ARBA" id="ARBA00022741"/>
    </source>
</evidence>
<evidence type="ECO:0000256" key="2">
    <source>
        <dbReference type="ARBA" id="ARBA00022692"/>
    </source>
</evidence>
<dbReference type="Gene3D" id="3.40.50.300">
    <property type="entry name" value="P-loop containing nucleotide triphosphate hydrolases"/>
    <property type="match status" value="1"/>
</dbReference>
<dbReference type="InterPro" id="IPR039421">
    <property type="entry name" value="Type_1_exporter"/>
</dbReference>
<dbReference type="PANTHER" id="PTHR43394:SF1">
    <property type="entry name" value="ATP-BINDING CASSETTE SUB-FAMILY B MEMBER 10, MITOCHONDRIAL"/>
    <property type="match status" value="1"/>
</dbReference>
<evidence type="ECO:0000313" key="10">
    <source>
        <dbReference type="EMBL" id="GGB75798.1"/>
    </source>
</evidence>
<keyword evidence="6 7" id="KW-0472">Membrane</keyword>
<dbReference type="PROSITE" id="PS50929">
    <property type="entry name" value="ABC_TM1F"/>
    <property type="match status" value="1"/>
</dbReference>
<feature type="transmembrane region" description="Helical" evidence="7">
    <location>
        <begin position="130"/>
        <end position="150"/>
    </location>
</feature>
<evidence type="ECO:0000313" key="11">
    <source>
        <dbReference type="Proteomes" id="UP000614261"/>
    </source>
</evidence>
<dbReference type="InterPro" id="IPR011527">
    <property type="entry name" value="ABC1_TM_dom"/>
</dbReference>